<dbReference type="Gene3D" id="3.40.50.300">
    <property type="entry name" value="P-loop containing nucleotide triphosphate hydrolases"/>
    <property type="match status" value="1"/>
</dbReference>
<evidence type="ECO:0000256" key="6">
    <source>
        <dbReference type="SAM" id="Phobius"/>
    </source>
</evidence>
<evidence type="ECO:0000256" key="4">
    <source>
        <dbReference type="ARBA" id="ARBA00023136"/>
    </source>
</evidence>
<feature type="domain" description="ABC transporter" evidence="7">
    <location>
        <begin position="310"/>
        <end position="523"/>
    </location>
</feature>
<dbReference type="GO" id="GO:0005886">
    <property type="term" value="C:plasma membrane"/>
    <property type="evidence" value="ECO:0007669"/>
    <property type="project" value="UniProtKB-SubCell"/>
</dbReference>
<evidence type="ECO:0000256" key="3">
    <source>
        <dbReference type="ARBA" id="ARBA00022989"/>
    </source>
</evidence>
<comment type="subcellular location">
    <subcellularLocation>
        <location evidence="1">Cell membrane</location>
        <topology evidence="1">Multi-pass membrane protein</topology>
    </subcellularLocation>
</comment>
<organism evidence="9 10">
    <name type="scientific">Agromyces protaetiae</name>
    <dbReference type="NCBI Taxonomy" id="2509455"/>
    <lineage>
        <taxon>Bacteria</taxon>
        <taxon>Bacillati</taxon>
        <taxon>Actinomycetota</taxon>
        <taxon>Actinomycetes</taxon>
        <taxon>Micrococcales</taxon>
        <taxon>Microbacteriaceae</taxon>
        <taxon>Agromyces</taxon>
    </lineage>
</organism>
<dbReference type="InterPro" id="IPR017871">
    <property type="entry name" value="ABC_transporter-like_CS"/>
</dbReference>
<feature type="transmembrane region" description="Helical" evidence="6">
    <location>
        <begin position="28"/>
        <end position="47"/>
    </location>
</feature>
<dbReference type="SUPFAM" id="SSF52540">
    <property type="entry name" value="P-loop containing nucleoside triphosphate hydrolases"/>
    <property type="match status" value="1"/>
</dbReference>
<dbReference type="InterPro" id="IPR027417">
    <property type="entry name" value="P-loop_NTPase"/>
</dbReference>
<dbReference type="GO" id="GO:0005524">
    <property type="term" value="F:ATP binding"/>
    <property type="evidence" value="ECO:0007669"/>
    <property type="project" value="UniProtKB-KW"/>
</dbReference>
<evidence type="ECO:0000256" key="1">
    <source>
        <dbReference type="ARBA" id="ARBA00004651"/>
    </source>
</evidence>
<protein>
    <submittedName>
        <fullName evidence="9">ABC transporter ATP-binding protein</fullName>
    </submittedName>
</protein>
<dbReference type="Pfam" id="PF00005">
    <property type="entry name" value="ABC_tran"/>
    <property type="match status" value="1"/>
</dbReference>
<dbReference type="GO" id="GO:0034040">
    <property type="term" value="F:ATPase-coupled lipid transmembrane transporter activity"/>
    <property type="evidence" value="ECO:0007669"/>
    <property type="project" value="TreeGrafter"/>
</dbReference>
<dbReference type="GO" id="GO:0016887">
    <property type="term" value="F:ATP hydrolysis activity"/>
    <property type="evidence" value="ECO:0007669"/>
    <property type="project" value="InterPro"/>
</dbReference>
<evidence type="ECO:0000313" key="10">
    <source>
        <dbReference type="Proteomes" id="UP000291259"/>
    </source>
</evidence>
<dbReference type="GO" id="GO:0140359">
    <property type="term" value="F:ABC-type transporter activity"/>
    <property type="evidence" value="ECO:0007669"/>
    <property type="project" value="InterPro"/>
</dbReference>
<dbReference type="InterPro" id="IPR003439">
    <property type="entry name" value="ABC_transporter-like_ATP-bd"/>
</dbReference>
<evidence type="ECO:0000259" key="8">
    <source>
        <dbReference type="PROSITE" id="PS50929"/>
    </source>
</evidence>
<dbReference type="SUPFAM" id="SSF90123">
    <property type="entry name" value="ABC transporter transmembrane region"/>
    <property type="match status" value="1"/>
</dbReference>
<evidence type="ECO:0000256" key="5">
    <source>
        <dbReference type="SAM" id="MobiDB-lite"/>
    </source>
</evidence>
<dbReference type="Gene3D" id="1.20.1560.10">
    <property type="entry name" value="ABC transporter type 1, transmembrane domain"/>
    <property type="match status" value="1"/>
</dbReference>
<dbReference type="InterPro" id="IPR036640">
    <property type="entry name" value="ABC1_TM_sf"/>
</dbReference>
<gene>
    <name evidence="9" type="ORF">ET445_00300</name>
</gene>
<dbReference type="PROSITE" id="PS50893">
    <property type="entry name" value="ABC_TRANSPORTER_2"/>
    <property type="match status" value="1"/>
</dbReference>
<dbReference type="InterPro" id="IPR039421">
    <property type="entry name" value="Type_1_exporter"/>
</dbReference>
<feature type="transmembrane region" description="Helical" evidence="6">
    <location>
        <begin position="247"/>
        <end position="269"/>
    </location>
</feature>
<feature type="transmembrane region" description="Helical" evidence="6">
    <location>
        <begin position="102"/>
        <end position="124"/>
    </location>
</feature>
<sequence length="523" mass="52877">MHQITEALVPVVVGIVVDRAIAPGDPTALAWSLGLLAALFVALLLAWRLGDLAASRATEHGGLAVRRRLVERLLAPAGFAGQRSPGDLLSVAGTDVDRTAGVVWVVGGGAAQLAAVVTATVSLLVVSVPLGLIVIVATPVFVALMHLVTTPLERRMHAEQAAAAAASATAGDLLTGLRTIAGLGAERAAIDRFEVANRRSLDASRRAVLAKGLHTTASLSGAALLLAGIAWAAAAEAAAGTITVGELVAVLGLAQFVAWPVGGLAYVGAELATVRASAKRVREVLDAPAAVEVSTTARTSADPDTSDPETSAPDVVFDALATPHLPSFSARIPAGSLAAVRVADPRAARELAGVLAGARTPDAGRVLVGGAPHAPGAPLVLAPPHDAALFAGSLRDNLELHRPPVGDAIARAVHAAALEDVVGGTLDAALERPVGERGLTLSGGQRQRVALARALAREARVLVLHDPTSAVDSVTEARIAERVAALRAGRTTILLTTSPALVNACDVVIDVGTPSSVYEGASA</sequence>
<dbReference type="RefSeq" id="WP_129187798.1">
    <property type="nucleotide sequence ID" value="NZ_CP035491.1"/>
</dbReference>
<dbReference type="Proteomes" id="UP000291259">
    <property type="component" value="Chromosome"/>
</dbReference>
<evidence type="ECO:0000256" key="2">
    <source>
        <dbReference type="ARBA" id="ARBA00022692"/>
    </source>
</evidence>
<evidence type="ECO:0000313" key="9">
    <source>
        <dbReference type="EMBL" id="QAY71999.1"/>
    </source>
</evidence>
<keyword evidence="2 6" id="KW-0812">Transmembrane</keyword>
<dbReference type="KEGG" id="agf:ET445_00300"/>
<dbReference type="EMBL" id="CP035491">
    <property type="protein sequence ID" value="QAY71999.1"/>
    <property type="molecule type" value="Genomic_DNA"/>
</dbReference>
<keyword evidence="9" id="KW-0547">Nucleotide-binding</keyword>
<evidence type="ECO:0000259" key="7">
    <source>
        <dbReference type="PROSITE" id="PS50893"/>
    </source>
</evidence>
<keyword evidence="9" id="KW-0067">ATP-binding</keyword>
<feature type="domain" description="ABC transmembrane type-1" evidence="8">
    <location>
        <begin position="1"/>
        <end position="273"/>
    </location>
</feature>
<keyword evidence="10" id="KW-1185">Reference proteome</keyword>
<dbReference type="PROSITE" id="PS00211">
    <property type="entry name" value="ABC_TRANSPORTER_1"/>
    <property type="match status" value="1"/>
</dbReference>
<dbReference type="Pfam" id="PF00664">
    <property type="entry name" value="ABC_membrane"/>
    <property type="match status" value="1"/>
</dbReference>
<reference evidence="9 10" key="1">
    <citation type="submission" date="2019-01" db="EMBL/GenBank/DDBJ databases">
        <title>Genome sequencing of strain FW100M-8.</title>
        <authorList>
            <person name="Heo J."/>
            <person name="Kim S.-J."/>
            <person name="Kim J.-S."/>
            <person name="Hong S.-B."/>
            <person name="Kwon S.-W."/>
        </authorList>
    </citation>
    <scope>NUCLEOTIDE SEQUENCE [LARGE SCALE GENOMIC DNA]</scope>
    <source>
        <strain evidence="9 10">FW100M-8</strain>
    </source>
</reference>
<feature type="compositionally biased region" description="Polar residues" evidence="5">
    <location>
        <begin position="293"/>
        <end position="303"/>
    </location>
</feature>
<dbReference type="InterPro" id="IPR011527">
    <property type="entry name" value="ABC1_TM_dom"/>
</dbReference>
<feature type="transmembrane region" description="Helical" evidence="6">
    <location>
        <begin position="208"/>
        <end position="235"/>
    </location>
</feature>
<keyword evidence="4 6" id="KW-0472">Membrane</keyword>
<dbReference type="PROSITE" id="PS50929">
    <property type="entry name" value="ABC_TM1F"/>
    <property type="match status" value="1"/>
</dbReference>
<accession>A0A4P6FCD4</accession>
<keyword evidence="3 6" id="KW-1133">Transmembrane helix</keyword>
<feature type="region of interest" description="Disordered" evidence="5">
    <location>
        <begin position="293"/>
        <end position="312"/>
    </location>
</feature>
<dbReference type="PANTHER" id="PTHR24221:SF654">
    <property type="entry name" value="ATP-BINDING CASSETTE SUB-FAMILY B MEMBER 6"/>
    <property type="match status" value="1"/>
</dbReference>
<feature type="transmembrane region" description="Helical" evidence="6">
    <location>
        <begin position="130"/>
        <end position="148"/>
    </location>
</feature>
<dbReference type="OrthoDB" id="4966664at2"/>
<name>A0A4P6FCD4_9MICO</name>
<dbReference type="AlphaFoldDB" id="A0A4P6FCD4"/>
<proteinExistence type="predicted"/>
<dbReference type="PANTHER" id="PTHR24221">
    <property type="entry name" value="ATP-BINDING CASSETTE SUB-FAMILY B"/>
    <property type="match status" value="1"/>
</dbReference>